<reference evidence="3 4" key="1">
    <citation type="journal article" date="2018" name="PLoS ONE">
        <title>The draft genome of Kipferlia bialata reveals reductive genome evolution in fornicate parasites.</title>
        <authorList>
            <person name="Tanifuji G."/>
            <person name="Takabayashi S."/>
            <person name="Kume K."/>
            <person name="Takagi M."/>
            <person name="Nakayama T."/>
            <person name="Kamikawa R."/>
            <person name="Inagaki Y."/>
            <person name="Hashimoto T."/>
        </authorList>
    </citation>
    <scope>NUCLEOTIDE SEQUENCE [LARGE SCALE GENOMIC DNA]</scope>
    <source>
        <strain evidence="3">NY0173</strain>
    </source>
</reference>
<evidence type="ECO:0000256" key="1">
    <source>
        <dbReference type="SAM" id="MobiDB-lite"/>
    </source>
</evidence>
<feature type="non-terminal residue" evidence="3">
    <location>
        <position position="1"/>
    </location>
</feature>
<sequence length="321" mass="35185">GSFDISRCPLVKGAIEVQLMNGVDYQPTHIIQVEAEDEAEKEAEAPAATGAMYEISPVKALSGSSHESEGERDIPVYPGASSTPSVSRDRKRETERERERESNSEALLGLLAQLDETQPDTVEEAEVVEILYTSELSKCGLDPEAVTPKDGFRQWLLEDFRSPEPSPSLLSLCIYIYMCVCVYVLVSLTPRTRAQSITGEPMAGEGTLLGRVGSLLKARHTSACSEIVRRRMRALAMSQAASKAPERETPSRDRQAMEHAAAWERGRRAPDTVKRERTVSLPRRAPKTSSASASSASDYMARINALQDQFRAGKQGVTNGK</sequence>
<protein>
    <submittedName>
        <fullName evidence="3">Uncharacterized protein</fullName>
    </submittedName>
</protein>
<feature type="region of interest" description="Disordered" evidence="1">
    <location>
        <begin position="59"/>
        <end position="106"/>
    </location>
</feature>
<evidence type="ECO:0000313" key="3">
    <source>
        <dbReference type="EMBL" id="GIQ80720.1"/>
    </source>
</evidence>
<keyword evidence="2" id="KW-0472">Membrane</keyword>
<keyword evidence="4" id="KW-1185">Reference proteome</keyword>
<feature type="transmembrane region" description="Helical" evidence="2">
    <location>
        <begin position="169"/>
        <end position="188"/>
    </location>
</feature>
<organism evidence="3 4">
    <name type="scientific">Kipferlia bialata</name>
    <dbReference type="NCBI Taxonomy" id="797122"/>
    <lineage>
        <taxon>Eukaryota</taxon>
        <taxon>Metamonada</taxon>
        <taxon>Carpediemonas-like organisms</taxon>
        <taxon>Kipferlia</taxon>
    </lineage>
</organism>
<keyword evidence="2" id="KW-1133">Transmembrane helix</keyword>
<proteinExistence type="predicted"/>
<accession>A0A9K3CQR0</accession>
<evidence type="ECO:0000313" key="4">
    <source>
        <dbReference type="Proteomes" id="UP000265618"/>
    </source>
</evidence>
<feature type="compositionally biased region" description="Basic and acidic residues" evidence="1">
    <location>
        <begin position="244"/>
        <end position="278"/>
    </location>
</feature>
<dbReference type="Proteomes" id="UP000265618">
    <property type="component" value="Unassembled WGS sequence"/>
</dbReference>
<keyword evidence="2" id="KW-0812">Transmembrane</keyword>
<dbReference type="EMBL" id="BDIP01000227">
    <property type="protein sequence ID" value="GIQ80720.1"/>
    <property type="molecule type" value="Genomic_DNA"/>
</dbReference>
<comment type="caution">
    <text evidence="3">The sequence shown here is derived from an EMBL/GenBank/DDBJ whole genome shotgun (WGS) entry which is preliminary data.</text>
</comment>
<name>A0A9K3CQR0_9EUKA</name>
<evidence type="ECO:0000256" key="2">
    <source>
        <dbReference type="SAM" id="Phobius"/>
    </source>
</evidence>
<feature type="compositionally biased region" description="Basic and acidic residues" evidence="1">
    <location>
        <begin position="87"/>
        <end position="103"/>
    </location>
</feature>
<gene>
    <name evidence="3" type="ORF">KIPB_001559</name>
</gene>
<feature type="region of interest" description="Disordered" evidence="1">
    <location>
        <begin position="237"/>
        <end position="297"/>
    </location>
</feature>
<dbReference type="AlphaFoldDB" id="A0A9K3CQR0"/>